<dbReference type="GO" id="GO:0004806">
    <property type="term" value="F:triacylglycerol lipase activity"/>
    <property type="evidence" value="ECO:0007669"/>
    <property type="project" value="TreeGrafter"/>
</dbReference>
<organism evidence="2">
    <name type="scientific">uncultured Pseudonocardia sp</name>
    <dbReference type="NCBI Taxonomy" id="211455"/>
    <lineage>
        <taxon>Bacteria</taxon>
        <taxon>Bacillati</taxon>
        <taxon>Actinomycetota</taxon>
        <taxon>Actinomycetes</taxon>
        <taxon>Pseudonocardiales</taxon>
        <taxon>Pseudonocardiaceae</taxon>
        <taxon>Pseudonocardia</taxon>
        <taxon>environmental samples</taxon>
    </lineage>
</organism>
<dbReference type="PANTHER" id="PTHR43433">
    <property type="entry name" value="HYDROLASE, ALPHA/BETA FOLD FAMILY PROTEIN"/>
    <property type="match status" value="1"/>
</dbReference>
<dbReference type="Gene3D" id="3.40.50.1820">
    <property type="entry name" value="alpha/beta hydrolase"/>
    <property type="match status" value="1"/>
</dbReference>
<dbReference type="PANTHER" id="PTHR43433:SF5">
    <property type="entry name" value="AB HYDROLASE-1 DOMAIN-CONTAINING PROTEIN"/>
    <property type="match status" value="1"/>
</dbReference>
<reference evidence="2" key="1">
    <citation type="submission" date="2020-02" db="EMBL/GenBank/DDBJ databases">
        <authorList>
            <person name="Meier V. D."/>
        </authorList>
    </citation>
    <scope>NUCLEOTIDE SEQUENCE</scope>
    <source>
        <strain evidence="2">AVDCRST_MAG66</strain>
    </source>
</reference>
<dbReference type="InterPro" id="IPR050471">
    <property type="entry name" value="AB_hydrolase"/>
</dbReference>
<dbReference type="Pfam" id="PF00561">
    <property type="entry name" value="Abhydrolase_1"/>
    <property type="match status" value="1"/>
</dbReference>
<dbReference type="AlphaFoldDB" id="A0A6J4P9B8"/>
<dbReference type="InterPro" id="IPR029058">
    <property type="entry name" value="AB_hydrolase_fold"/>
</dbReference>
<dbReference type="SUPFAM" id="SSF53474">
    <property type="entry name" value="alpha/beta-Hydrolases"/>
    <property type="match status" value="1"/>
</dbReference>
<dbReference type="GO" id="GO:0046503">
    <property type="term" value="P:glycerolipid catabolic process"/>
    <property type="evidence" value="ECO:0007669"/>
    <property type="project" value="TreeGrafter"/>
</dbReference>
<proteinExistence type="predicted"/>
<dbReference type="InterPro" id="IPR000073">
    <property type="entry name" value="AB_hydrolase_1"/>
</dbReference>
<gene>
    <name evidence="2" type="ORF">AVDCRST_MAG66-1958</name>
</gene>
<feature type="domain" description="AB hydrolase-1" evidence="1">
    <location>
        <begin position="26"/>
        <end position="161"/>
    </location>
</feature>
<protein>
    <recommendedName>
        <fullName evidence="1">AB hydrolase-1 domain-containing protein</fullName>
    </recommendedName>
</protein>
<evidence type="ECO:0000259" key="1">
    <source>
        <dbReference type="Pfam" id="PF00561"/>
    </source>
</evidence>
<dbReference type="EMBL" id="CADCUS010000283">
    <property type="protein sequence ID" value="CAA9409616.1"/>
    <property type="molecule type" value="Genomic_DNA"/>
</dbReference>
<accession>A0A6J4P9B8</accession>
<name>A0A6J4P9B8_9PSEU</name>
<evidence type="ECO:0000313" key="2">
    <source>
        <dbReference type="EMBL" id="CAA9409616.1"/>
    </source>
</evidence>
<sequence>MTTTTHEAKLEVPGATLHYEVTGSGPVLLLIGGAPADGTIFAGMVPQLADSFTVVTYDHRGYSRSSLNGEPEQQTVAVHADDAHRLLAELTTEPAHVVGLSGGALVGIALANAHPGQVRSLYTYEPAAIDVLDDREAQLATFADVVETYRAQGPFPAAGQFIVAVGDTPPPMPEGEPSPEMLAMMGQMAKNFSLFFEHQLLPFISETPDVEALRATGVPVVWAVGEASQGQPCHRAGVALAARYGAEVVQLPGDHQAATTHPVEFAAAVRAAVTDA</sequence>